<sequence>MQQNDISSKVSKKFKATTNLNHKLPVSKNILDSDFYTVKPNRKMVSDIAYLQTDEGMLYISAVMDLRGQKIVGLSMNEMITNDLVINALTDAYQRTGKPLGVILHSYRGSQYRFTDY</sequence>
<protein>
    <recommendedName>
        <fullName evidence="3">Integrase catalytic domain-containing protein</fullName>
    </recommendedName>
</protein>
<dbReference type="RefSeq" id="WP_200269845.1">
    <property type="nucleotide sequence ID" value="NZ_JAENHN010000037.1"/>
</dbReference>
<dbReference type="InterPro" id="IPR050900">
    <property type="entry name" value="Transposase_IS3/IS150/IS904"/>
</dbReference>
<dbReference type="PANTHER" id="PTHR46889">
    <property type="entry name" value="TRANSPOSASE INSF FOR INSERTION SEQUENCE IS3B-RELATED"/>
    <property type="match status" value="1"/>
</dbReference>
<dbReference type="InterPro" id="IPR001584">
    <property type="entry name" value="Integrase_cat-core"/>
</dbReference>
<evidence type="ECO:0000313" key="4">
    <source>
        <dbReference type="EMBL" id="MBK1811550.1"/>
    </source>
</evidence>
<evidence type="ECO:0000313" key="5">
    <source>
        <dbReference type="Proteomes" id="UP000596739"/>
    </source>
</evidence>
<comment type="similarity">
    <text evidence="2">Belongs to the transposase IS3/IS150/IS904 family.</text>
</comment>
<comment type="function">
    <text evidence="1">Involved in the transposition of the insertion sequence IS3.</text>
</comment>
<dbReference type="Gene3D" id="3.30.420.10">
    <property type="entry name" value="Ribonuclease H-like superfamily/Ribonuclease H"/>
    <property type="match status" value="1"/>
</dbReference>
<gene>
    <name evidence="4" type="ORF">JHL18_13055</name>
</gene>
<dbReference type="EMBL" id="JAENHN010000037">
    <property type="protein sequence ID" value="MBK1811550.1"/>
    <property type="molecule type" value="Genomic_DNA"/>
</dbReference>
<dbReference type="Pfam" id="PF00665">
    <property type="entry name" value="rve"/>
    <property type="match status" value="1"/>
</dbReference>
<dbReference type="PANTHER" id="PTHR46889:SF6">
    <property type="entry name" value="TRANSPOSASE INSF FOR INSERTION SEQUENCE IS3B"/>
    <property type="match status" value="1"/>
</dbReference>
<evidence type="ECO:0000259" key="3">
    <source>
        <dbReference type="Pfam" id="PF00665"/>
    </source>
</evidence>
<accession>A0ABS1EQD3</accession>
<name>A0ABS1EQD3_9CLOT</name>
<reference evidence="5" key="1">
    <citation type="submission" date="2021-01" db="EMBL/GenBank/DDBJ databases">
        <title>Genome public.</title>
        <authorList>
            <person name="Liu C."/>
            <person name="Sun Q."/>
        </authorList>
    </citation>
    <scope>NUCLEOTIDE SEQUENCE [LARGE SCALE GENOMIC DNA]</scope>
    <source>
        <strain evidence="5">YIM B02505</strain>
    </source>
</reference>
<dbReference type="InterPro" id="IPR036397">
    <property type="entry name" value="RNaseH_sf"/>
</dbReference>
<dbReference type="InterPro" id="IPR012337">
    <property type="entry name" value="RNaseH-like_sf"/>
</dbReference>
<evidence type="ECO:0000256" key="2">
    <source>
        <dbReference type="ARBA" id="ARBA00043964"/>
    </source>
</evidence>
<proteinExistence type="inferred from homology"/>
<keyword evidence="5" id="KW-1185">Reference proteome</keyword>
<dbReference type="Proteomes" id="UP000596739">
    <property type="component" value="Unassembled WGS sequence"/>
</dbReference>
<evidence type="ECO:0000256" key="1">
    <source>
        <dbReference type="ARBA" id="ARBA00037276"/>
    </source>
</evidence>
<comment type="caution">
    <text evidence="4">The sequence shown here is derived from an EMBL/GenBank/DDBJ whole genome shotgun (WGS) entry which is preliminary data.</text>
</comment>
<feature type="domain" description="Integrase catalytic" evidence="3">
    <location>
        <begin position="39"/>
        <end position="113"/>
    </location>
</feature>
<dbReference type="SUPFAM" id="SSF53098">
    <property type="entry name" value="Ribonuclease H-like"/>
    <property type="match status" value="1"/>
</dbReference>
<organism evidence="4 5">
    <name type="scientific">Clostridium yunnanense</name>
    <dbReference type="NCBI Taxonomy" id="2800325"/>
    <lineage>
        <taxon>Bacteria</taxon>
        <taxon>Bacillati</taxon>
        <taxon>Bacillota</taxon>
        <taxon>Clostridia</taxon>
        <taxon>Eubacteriales</taxon>
        <taxon>Clostridiaceae</taxon>
        <taxon>Clostridium</taxon>
    </lineage>
</organism>